<dbReference type="GO" id="GO:0051213">
    <property type="term" value="F:dioxygenase activity"/>
    <property type="evidence" value="ECO:0007669"/>
    <property type="project" value="UniProtKB-KW"/>
</dbReference>
<gene>
    <name evidence="4" type="ORF">R0137_06630</name>
</gene>
<name>A0ABZ0IGT4_9GAMM</name>
<dbReference type="PANTHER" id="PTHR10696">
    <property type="entry name" value="GAMMA-BUTYROBETAINE HYDROXYLASE-RELATED"/>
    <property type="match status" value="1"/>
</dbReference>
<keyword evidence="2" id="KW-0560">Oxidoreductase</keyword>
<dbReference type="Gene3D" id="3.60.130.10">
    <property type="entry name" value="Clavaminate synthase-like"/>
    <property type="match status" value="1"/>
</dbReference>
<keyword evidence="4" id="KW-0223">Dioxygenase</keyword>
<comment type="cofactor">
    <cofactor evidence="1">
        <name>Fe(2+)</name>
        <dbReference type="ChEBI" id="CHEBI:29033"/>
    </cofactor>
</comment>
<dbReference type="Proteomes" id="UP001626549">
    <property type="component" value="Chromosome"/>
</dbReference>
<dbReference type="InterPro" id="IPR042098">
    <property type="entry name" value="TauD-like_sf"/>
</dbReference>
<dbReference type="RefSeq" id="WP_407329513.1">
    <property type="nucleotide sequence ID" value="NZ_CP136865.1"/>
</dbReference>
<dbReference type="EMBL" id="CP136865">
    <property type="protein sequence ID" value="WOJ98238.1"/>
    <property type="molecule type" value="Genomic_DNA"/>
</dbReference>
<evidence type="ECO:0000313" key="4">
    <source>
        <dbReference type="EMBL" id="WOJ98238.1"/>
    </source>
</evidence>
<evidence type="ECO:0000313" key="5">
    <source>
        <dbReference type="Proteomes" id="UP001626549"/>
    </source>
</evidence>
<dbReference type="InterPro" id="IPR003819">
    <property type="entry name" value="TauD/TfdA-like"/>
</dbReference>
<dbReference type="Pfam" id="PF02668">
    <property type="entry name" value="TauD"/>
    <property type="match status" value="1"/>
</dbReference>
<feature type="domain" description="TauD/TfdA-like" evidence="3">
    <location>
        <begin position="34"/>
        <end position="320"/>
    </location>
</feature>
<keyword evidence="5" id="KW-1185">Reference proteome</keyword>
<evidence type="ECO:0000256" key="2">
    <source>
        <dbReference type="ARBA" id="ARBA00023002"/>
    </source>
</evidence>
<dbReference type="SUPFAM" id="SSF51197">
    <property type="entry name" value="Clavaminate synthase-like"/>
    <property type="match status" value="1"/>
</dbReference>
<reference evidence="4 5" key="1">
    <citation type="submission" date="2023-10" db="EMBL/GenBank/DDBJ databases">
        <title>Two novel species belonging to the OM43/NOR5 clade.</title>
        <authorList>
            <person name="Park M."/>
        </authorList>
    </citation>
    <scope>NUCLEOTIDE SEQUENCE [LARGE SCALE GENOMIC DNA]</scope>
    <source>
        <strain evidence="4 5">IMCC45268</strain>
    </source>
</reference>
<accession>A0ABZ0IGT4</accession>
<sequence>MQSMTDFWSYVMPTRDAAVSFPCILGNGDEHSSGLGLEDTLLRIAQERGKLSGLLKEHGAILFRGMPLRSAVHFDAFIGAFELPNFRYADSLSNAVRTNRTDRVFTANEAPPTVEIFLHHEMAQTPVYPSKLFFFCETAPQCGGETPICRSDWLLELMREQQPQFLKRCDEEGLQYTNVMPQRADAGSGQGRSWTDTLGTHDRNVAEQRLLDLGYSWSWLPKGELKVTTPVLPAVKELANGTKVFFNQLIAAYRGWNDNRNKGEKSVTFGSGEEIPADDLALTAALAEQITEDVAWQQGDVVLIDNYMIMHGRRPFEGSRAVLASLVAAD</sequence>
<evidence type="ECO:0000259" key="3">
    <source>
        <dbReference type="Pfam" id="PF02668"/>
    </source>
</evidence>
<proteinExistence type="predicted"/>
<organism evidence="4 5">
    <name type="scientific">Congregibacter brevis</name>
    <dbReference type="NCBI Taxonomy" id="3081201"/>
    <lineage>
        <taxon>Bacteria</taxon>
        <taxon>Pseudomonadati</taxon>
        <taxon>Pseudomonadota</taxon>
        <taxon>Gammaproteobacteria</taxon>
        <taxon>Cellvibrionales</taxon>
        <taxon>Halieaceae</taxon>
        <taxon>Congregibacter</taxon>
    </lineage>
</organism>
<dbReference type="PANTHER" id="PTHR10696:SF21">
    <property type="entry name" value="TAUD_TFDA-LIKE DOMAIN-CONTAINING PROTEIN"/>
    <property type="match status" value="1"/>
</dbReference>
<protein>
    <submittedName>
        <fullName evidence="4">TauD/TfdA family dioxygenase</fullName>
    </submittedName>
</protein>
<dbReference type="InterPro" id="IPR050411">
    <property type="entry name" value="AlphaKG_dependent_hydroxylases"/>
</dbReference>
<evidence type="ECO:0000256" key="1">
    <source>
        <dbReference type="ARBA" id="ARBA00001954"/>
    </source>
</evidence>